<feature type="domain" description="UspA" evidence="2">
    <location>
        <begin position="7"/>
        <end position="141"/>
    </location>
</feature>
<dbReference type="Proteomes" id="UP000653308">
    <property type="component" value="Unassembled WGS sequence"/>
</dbReference>
<dbReference type="Gene3D" id="3.40.50.620">
    <property type="entry name" value="HUPs"/>
    <property type="match status" value="2"/>
</dbReference>
<dbReference type="EMBL" id="BMWE01000005">
    <property type="protein sequence ID" value="GGY15839.1"/>
    <property type="molecule type" value="Genomic_DNA"/>
</dbReference>
<dbReference type="PANTHER" id="PTHR46268:SF6">
    <property type="entry name" value="UNIVERSAL STRESS PROTEIN UP12"/>
    <property type="match status" value="1"/>
</dbReference>
<evidence type="ECO:0000259" key="2">
    <source>
        <dbReference type="Pfam" id="PF00582"/>
    </source>
</evidence>
<comment type="similarity">
    <text evidence="1">Belongs to the universal stress protein A family.</text>
</comment>
<reference evidence="4" key="1">
    <citation type="journal article" date="2019" name="Int. J. Syst. Evol. Microbiol.">
        <title>The Global Catalogue of Microorganisms (GCM) 10K type strain sequencing project: providing services to taxonomists for standard genome sequencing and annotation.</title>
        <authorList>
            <consortium name="The Broad Institute Genomics Platform"/>
            <consortium name="The Broad Institute Genome Sequencing Center for Infectious Disease"/>
            <person name="Wu L."/>
            <person name="Ma J."/>
        </authorList>
    </citation>
    <scope>NUCLEOTIDE SEQUENCE [LARGE SCALE GENOMIC DNA]</scope>
    <source>
        <strain evidence="4">JCM 4957</strain>
    </source>
</reference>
<accession>A0ABQ2ZKC5</accession>
<gene>
    <name evidence="3" type="ORF">GCM10010384_22190</name>
</gene>
<dbReference type="InterPro" id="IPR006015">
    <property type="entry name" value="Universal_stress_UspA"/>
</dbReference>
<proteinExistence type="inferred from homology"/>
<dbReference type="PANTHER" id="PTHR46268">
    <property type="entry name" value="STRESS RESPONSE PROTEIN NHAX"/>
    <property type="match status" value="1"/>
</dbReference>
<dbReference type="InterPro" id="IPR006016">
    <property type="entry name" value="UspA"/>
</dbReference>
<sequence>MTMELPLVVGVDGSDGSLLAVDWAVDEAARHGLPLRLVHGSLWERYEGLTPSAGPGRPTGQVMADHIVASAAERAGRRNPDVKVSTDVLPDDGADALLHAGNNATAVITGAQGRSELQGLLLGSVGLAVAARAHCPVIVVRGDQAGLAGSHERILLGAGDSDTSEEAARFALREAEARGCRLEVIRAWRSPAHETAGTAALAGEPGREREEQARAELDALLREAVAEHPGVRVRRTTVEGPARKVLVHRSAAADLVILGARRRQGHFGLQLGRVAHTLLHHAGCPVAVVPQRV</sequence>
<dbReference type="Pfam" id="PF00582">
    <property type="entry name" value="Usp"/>
    <property type="match status" value="2"/>
</dbReference>
<comment type="caution">
    <text evidence="3">The sequence shown here is derived from an EMBL/GenBank/DDBJ whole genome shotgun (WGS) entry which is preliminary data.</text>
</comment>
<dbReference type="InterPro" id="IPR014729">
    <property type="entry name" value="Rossmann-like_a/b/a_fold"/>
</dbReference>
<keyword evidence="4" id="KW-1185">Reference proteome</keyword>
<dbReference type="SUPFAM" id="SSF52402">
    <property type="entry name" value="Adenine nucleotide alpha hydrolases-like"/>
    <property type="match status" value="2"/>
</dbReference>
<name>A0ABQ2ZKC5_9ACTN</name>
<feature type="domain" description="UspA" evidence="2">
    <location>
        <begin position="152"/>
        <end position="290"/>
    </location>
</feature>
<evidence type="ECO:0000313" key="4">
    <source>
        <dbReference type="Proteomes" id="UP000653308"/>
    </source>
</evidence>
<organism evidence="3 4">
    <name type="scientific">Streptomyces djakartensis</name>
    <dbReference type="NCBI Taxonomy" id="68193"/>
    <lineage>
        <taxon>Bacteria</taxon>
        <taxon>Bacillati</taxon>
        <taxon>Actinomycetota</taxon>
        <taxon>Actinomycetes</taxon>
        <taxon>Kitasatosporales</taxon>
        <taxon>Streptomycetaceae</taxon>
        <taxon>Streptomyces</taxon>
    </lineage>
</organism>
<dbReference type="PRINTS" id="PR01438">
    <property type="entry name" value="UNVRSLSTRESS"/>
</dbReference>
<evidence type="ECO:0000313" key="3">
    <source>
        <dbReference type="EMBL" id="GGY15839.1"/>
    </source>
</evidence>
<protein>
    <submittedName>
        <fullName evidence="3">Universal stress protein</fullName>
    </submittedName>
</protein>
<evidence type="ECO:0000256" key="1">
    <source>
        <dbReference type="ARBA" id="ARBA00008791"/>
    </source>
</evidence>